<sequence length="247" mass="25683">MSSNPSARRALVTGASSGIGAATALALSSAGYEVHGAARREDRLADLSGVIGHHLDVTSDTSVEDLAAQFETLDVLVANAGGAFDAEEVGNASLASWEKAYDVNVLGTVRTIKAFLPALIASGNGHIVIMGSTAGRVVYENGGSYAAAKHALAAVAGTLRLELNGLPVRISEIAPGMVKTDEFAVTRFGGDKEKAAKVYQGVEKPLTAEDIADIVKWTVTLPAHVNIDLLVVRPLAQAAQHKVYRKA</sequence>
<reference evidence="3" key="1">
    <citation type="submission" date="2020-05" db="EMBL/GenBank/DDBJ databases">
        <authorList>
            <person name="Chiriac C."/>
            <person name="Salcher M."/>
            <person name="Ghai R."/>
            <person name="Kavagutti S V."/>
        </authorList>
    </citation>
    <scope>NUCLEOTIDE SEQUENCE</scope>
</reference>
<dbReference type="EMBL" id="CAEZXW010000030">
    <property type="protein sequence ID" value="CAB4701236.1"/>
    <property type="molecule type" value="Genomic_DNA"/>
</dbReference>
<dbReference type="PROSITE" id="PS00061">
    <property type="entry name" value="ADH_SHORT"/>
    <property type="match status" value="1"/>
</dbReference>
<proteinExistence type="inferred from homology"/>
<evidence type="ECO:0000256" key="2">
    <source>
        <dbReference type="ARBA" id="ARBA00023002"/>
    </source>
</evidence>
<dbReference type="EMBL" id="CAFBQA010000090">
    <property type="protein sequence ID" value="CAB5041565.1"/>
    <property type="molecule type" value="Genomic_DNA"/>
</dbReference>
<protein>
    <submittedName>
        <fullName evidence="3">Unannotated protein</fullName>
    </submittedName>
</protein>
<dbReference type="FunFam" id="3.40.50.720:FF:000047">
    <property type="entry name" value="NADP-dependent L-serine/L-allo-threonine dehydrogenase"/>
    <property type="match status" value="1"/>
</dbReference>
<dbReference type="PANTHER" id="PTHR42901">
    <property type="entry name" value="ALCOHOL DEHYDROGENASE"/>
    <property type="match status" value="1"/>
</dbReference>
<organism evidence="3">
    <name type="scientific">freshwater metagenome</name>
    <dbReference type="NCBI Taxonomy" id="449393"/>
    <lineage>
        <taxon>unclassified sequences</taxon>
        <taxon>metagenomes</taxon>
        <taxon>ecological metagenomes</taxon>
    </lineage>
</organism>
<dbReference type="AlphaFoldDB" id="A0A6J6PRW4"/>
<evidence type="ECO:0000256" key="1">
    <source>
        <dbReference type="ARBA" id="ARBA00006484"/>
    </source>
</evidence>
<dbReference type="InterPro" id="IPR020904">
    <property type="entry name" value="Sc_DH/Rdtase_CS"/>
</dbReference>
<dbReference type="Gene3D" id="3.40.50.720">
    <property type="entry name" value="NAD(P)-binding Rossmann-like Domain"/>
    <property type="match status" value="1"/>
</dbReference>
<dbReference type="PRINTS" id="PR00081">
    <property type="entry name" value="GDHRDH"/>
</dbReference>
<keyword evidence="2" id="KW-0560">Oxidoreductase</keyword>
<dbReference type="InterPro" id="IPR002347">
    <property type="entry name" value="SDR_fam"/>
</dbReference>
<dbReference type="InterPro" id="IPR036291">
    <property type="entry name" value="NAD(P)-bd_dom_sf"/>
</dbReference>
<gene>
    <name evidence="3" type="ORF">UFOPK2593_00638</name>
    <name evidence="4" type="ORF">UFOPK4234_01315</name>
</gene>
<name>A0A6J6PRW4_9ZZZZ</name>
<evidence type="ECO:0000313" key="4">
    <source>
        <dbReference type="EMBL" id="CAB5041565.1"/>
    </source>
</evidence>
<dbReference type="SUPFAM" id="SSF51735">
    <property type="entry name" value="NAD(P)-binding Rossmann-fold domains"/>
    <property type="match status" value="1"/>
</dbReference>
<evidence type="ECO:0000313" key="3">
    <source>
        <dbReference type="EMBL" id="CAB4701236.1"/>
    </source>
</evidence>
<dbReference type="PANTHER" id="PTHR42901:SF1">
    <property type="entry name" value="ALCOHOL DEHYDROGENASE"/>
    <property type="match status" value="1"/>
</dbReference>
<dbReference type="Pfam" id="PF00106">
    <property type="entry name" value="adh_short"/>
    <property type="match status" value="1"/>
</dbReference>
<dbReference type="GO" id="GO:0016616">
    <property type="term" value="F:oxidoreductase activity, acting on the CH-OH group of donors, NAD or NADP as acceptor"/>
    <property type="evidence" value="ECO:0007669"/>
    <property type="project" value="UniProtKB-ARBA"/>
</dbReference>
<accession>A0A6J6PRW4</accession>
<comment type="similarity">
    <text evidence="1">Belongs to the short-chain dehydrogenases/reductases (SDR) family.</text>
</comment>